<evidence type="ECO:0000256" key="4">
    <source>
        <dbReference type="ARBA" id="ARBA00007439"/>
    </source>
</evidence>
<dbReference type="InterPro" id="IPR007260">
    <property type="entry name" value="NanE"/>
</dbReference>
<evidence type="ECO:0000313" key="8">
    <source>
        <dbReference type="EMBL" id="AKK11847.1"/>
    </source>
</evidence>
<comment type="similarity">
    <text evidence="4">Belongs to the NanE family.</text>
</comment>
<dbReference type="EC" id="5.1.3.9" evidence="5"/>
<dbReference type="AlphaFoldDB" id="A0A0G3HL59"/>
<dbReference type="Proteomes" id="UP000035548">
    <property type="component" value="Chromosome"/>
</dbReference>
<keyword evidence="6 8" id="KW-0413">Isomerase</keyword>
<reference evidence="8 9" key="1">
    <citation type="journal article" date="2015" name="Genome Announc.">
        <title>Virulence Factor Genes Detected in the Complete Genome Sequence of Corynebacterium uterequi DSM 45634, Isolated from the Uterus of a Maiden Mare.</title>
        <authorList>
            <person name="Ruckert C."/>
            <person name="Kriete M."/>
            <person name="Jaenicke S."/>
            <person name="Winkler A."/>
            <person name="Tauch A."/>
        </authorList>
    </citation>
    <scope>NUCLEOTIDE SEQUENCE [LARGE SCALE GENOMIC DNA]</scope>
    <source>
        <strain evidence="8 9">DSM 45634</strain>
    </source>
</reference>
<comment type="catalytic activity">
    <reaction evidence="1">
        <text>an N-acyl-D-glucosamine 6-phosphate = an N-acyl-D-mannosamine 6-phosphate</text>
        <dbReference type="Rhea" id="RHEA:23932"/>
        <dbReference type="ChEBI" id="CHEBI:57599"/>
        <dbReference type="ChEBI" id="CHEBI:57666"/>
        <dbReference type="EC" id="5.1.3.9"/>
    </reaction>
</comment>
<dbReference type="GO" id="GO:0005829">
    <property type="term" value="C:cytosol"/>
    <property type="evidence" value="ECO:0007669"/>
    <property type="project" value="TreeGrafter"/>
</dbReference>
<dbReference type="RefSeq" id="WP_047260171.1">
    <property type="nucleotide sequence ID" value="NZ_CP011546.1"/>
</dbReference>
<keyword evidence="9" id="KW-1185">Reference proteome</keyword>
<evidence type="ECO:0000256" key="6">
    <source>
        <dbReference type="ARBA" id="ARBA00023235"/>
    </source>
</evidence>
<protein>
    <recommendedName>
        <fullName evidence="5">N-acylglucosamine-6-phosphate 2-epimerase</fullName>
        <ecNumber evidence="5">5.1.3.9</ecNumber>
    </recommendedName>
</protein>
<dbReference type="GO" id="GO:0019262">
    <property type="term" value="P:N-acetylneuraminate catabolic process"/>
    <property type="evidence" value="ECO:0007669"/>
    <property type="project" value="UniProtKB-UniPathway"/>
</dbReference>
<proteinExistence type="inferred from homology"/>
<gene>
    <name evidence="8" type="primary">nanE</name>
    <name evidence="8" type="ORF">CUTER_09395</name>
</gene>
<evidence type="ECO:0000256" key="2">
    <source>
        <dbReference type="ARBA" id="ARBA00002147"/>
    </source>
</evidence>
<dbReference type="Gene3D" id="3.20.20.70">
    <property type="entry name" value="Aldolase class I"/>
    <property type="match status" value="1"/>
</dbReference>
<dbReference type="STRING" id="1072256.CUTER_09395"/>
<dbReference type="PANTHER" id="PTHR36204:SF1">
    <property type="entry name" value="N-ACETYLMANNOSAMINE-6-PHOSPHATE 2-EPIMERASE-RELATED"/>
    <property type="match status" value="1"/>
</dbReference>
<dbReference type="SUPFAM" id="SSF51366">
    <property type="entry name" value="Ribulose-phoshate binding barrel"/>
    <property type="match status" value="1"/>
</dbReference>
<dbReference type="GO" id="GO:0006053">
    <property type="term" value="P:N-acetylmannosamine catabolic process"/>
    <property type="evidence" value="ECO:0007669"/>
    <property type="project" value="TreeGrafter"/>
</dbReference>
<evidence type="ECO:0000256" key="7">
    <source>
        <dbReference type="ARBA" id="ARBA00023277"/>
    </source>
</evidence>
<dbReference type="GO" id="GO:0047465">
    <property type="term" value="F:N-acylglucosamine-6-phosphate 2-epimerase activity"/>
    <property type="evidence" value="ECO:0007669"/>
    <property type="project" value="UniProtKB-EC"/>
</dbReference>
<dbReference type="PANTHER" id="PTHR36204">
    <property type="entry name" value="N-ACETYLMANNOSAMINE-6-PHOSPHATE 2-EPIMERASE-RELATED"/>
    <property type="match status" value="1"/>
</dbReference>
<evidence type="ECO:0000256" key="3">
    <source>
        <dbReference type="ARBA" id="ARBA00005081"/>
    </source>
</evidence>
<evidence type="ECO:0000313" key="9">
    <source>
        <dbReference type="Proteomes" id="UP000035548"/>
    </source>
</evidence>
<accession>A0A0G3HL59</accession>
<dbReference type="OrthoDB" id="9781704at2"/>
<comment type="function">
    <text evidence="2">Converts N-acetylmannosamine-6-phosphate (ManNAc-6-P) to N-acetylglucosamine-6-phosphate (GlcNAc-6-P).</text>
</comment>
<dbReference type="PATRIC" id="fig|1072256.5.peg.1850"/>
<comment type="pathway">
    <text evidence="3">Amino-sugar metabolism; N-acetylneuraminate degradation; D-fructose 6-phosphate from N-acetylneuraminate: step 3/5.</text>
</comment>
<evidence type="ECO:0000256" key="1">
    <source>
        <dbReference type="ARBA" id="ARBA00000056"/>
    </source>
</evidence>
<keyword evidence="7" id="KW-0119">Carbohydrate metabolism</keyword>
<dbReference type="UniPathway" id="UPA00629">
    <property type="reaction ID" value="UER00682"/>
</dbReference>
<dbReference type="InterPro" id="IPR011060">
    <property type="entry name" value="RibuloseP-bd_barrel"/>
</dbReference>
<organism evidence="8 9">
    <name type="scientific">Corynebacterium uterequi</name>
    <dbReference type="NCBI Taxonomy" id="1072256"/>
    <lineage>
        <taxon>Bacteria</taxon>
        <taxon>Bacillati</taxon>
        <taxon>Actinomycetota</taxon>
        <taxon>Actinomycetes</taxon>
        <taxon>Mycobacteriales</taxon>
        <taxon>Corynebacteriaceae</taxon>
        <taxon>Corynebacterium</taxon>
    </lineage>
</organism>
<dbReference type="InterPro" id="IPR013785">
    <property type="entry name" value="Aldolase_TIM"/>
</dbReference>
<sequence length="244" mass="24889">MTFTFASTDIAARRAEIVDAISGKLIVSVQAPTGHALRDTHSLTHIARAVVDGGSPAVRCGGYGGLEDIESIATAVDVPVFGLTKEGTEGVYITPSVASVRAVARAGAAVVCADCTFRENHDGSSVADLVAAAHEEGVLLMADCATPEEAAAAYEAGADIVSTTLAGYTEHREATKGPDLECVSKARELMGPDAVLIGEGRYHNPDHVAAGFEAGASAVIVGTAITDPAWITRAFTAATPAALN</sequence>
<dbReference type="EMBL" id="CP011546">
    <property type="protein sequence ID" value="AKK11847.1"/>
    <property type="molecule type" value="Genomic_DNA"/>
</dbReference>
<dbReference type="Pfam" id="PF04131">
    <property type="entry name" value="NanE"/>
    <property type="match status" value="1"/>
</dbReference>
<dbReference type="NCBIfam" id="NF002231">
    <property type="entry name" value="PRK01130.1"/>
    <property type="match status" value="1"/>
</dbReference>
<reference evidence="9" key="2">
    <citation type="submission" date="2015-05" db="EMBL/GenBank/DDBJ databases">
        <title>Complete genome sequence of Corynebacterium uterequi DSM 45634, isolated from the uterus of a maiden mare.</title>
        <authorList>
            <person name="Ruckert C."/>
            <person name="Albersmeier A."/>
            <person name="Winkler A."/>
            <person name="Tauch A."/>
        </authorList>
    </citation>
    <scope>NUCLEOTIDE SEQUENCE [LARGE SCALE GENOMIC DNA]</scope>
    <source>
        <strain evidence="9">DSM 45634</strain>
    </source>
</reference>
<evidence type="ECO:0000256" key="5">
    <source>
        <dbReference type="ARBA" id="ARBA00013180"/>
    </source>
</evidence>
<name>A0A0G3HL59_9CORY</name>
<dbReference type="KEGG" id="cut:CUTER_09395"/>